<dbReference type="GeneID" id="19340345"/>
<sequence length="165" mass="16480">MFATAKFLAISPLILAASVSGDGHFARDDAAGGGVKITTLSKTSNATGGTGQVAAAGTLEPFGGIGVGCGINWNSKDSYGGGLQAGSKDFGLGGGAEIKPGSLHYGAGIGLNGVNATASFQLNATTEGVFGFAFSSTEKFACSSKLEKGMYSIDCYSTNSQQYHG</sequence>
<feature type="chain" id="PRO_5004031825" description="Secreted protein" evidence="1">
    <location>
        <begin position="17"/>
        <end position="165"/>
    </location>
</feature>
<name>M3AUU2_PSEFD</name>
<dbReference type="VEuPathDB" id="FungiDB:MYCFIDRAFT_57079"/>
<accession>M3AUU2</accession>
<keyword evidence="1" id="KW-0732">Signal</keyword>
<dbReference type="RefSeq" id="XP_007928024.1">
    <property type="nucleotide sequence ID" value="XM_007929833.1"/>
</dbReference>
<protein>
    <recommendedName>
        <fullName evidence="4">Secreted protein</fullName>
    </recommendedName>
</protein>
<dbReference type="KEGG" id="pfj:MYCFIDRAFT_57079"/>
<proteinExistence type="predicted"/>
<keyword evidence="3" id="KW-1185">Reference proteome</keyword>
<dbReference type="eggNOG" id="ENOG502SUY1">
    <property type="taxonomic scope" value="Eukaryota"/>
</dbReference>
<evidence type="ECO:0000313" key="2">
    <source>
        <dbReference type="EMBL" id="EME80918.1"/>
    </source>
</evidence>
<organism evidence="2 3">
    <name type="scientific">Pseudocercospora fijiensis (strain CIRAD86)</name>
    <name type="common">Black leaf streak disease fungus</name>
    <name type="synonym">Mycosphaerella fijiensis</name>
    <dbReference type="NCBI Taxonomy" id="383855"/>
    <lineage>
        <taxon>Eukaryota</taxon>
        <taxon>Fungi</taxon>
        <taxon>Dikarya</taxon>
        <taxon>Ascomycota</taxon>
        <taxon>Pezizomycotina</taxon>
        <taxon>Dothideomycetes</taxon>
        <taxon>Dothideomycetidae</taxon>
        <taxon>Mycosphaerellales</taxon>
        <taxon>Mycosphaerellaceae</taxon>
        <taxon>Pseudocercospora</taxon>
    </lineage>
</organism>
<dbReference type="HOGENOM" id="CLU_136928_0_0_1"/>
<dbReference type="AlphaFoldDB" id="M3AUU2"/>
<gene>
    <name evidence="2" type="ORF">MYCFIDRAFT_57079</name>
</gene>
<evidence type="ECO:0008006" key="4">
    <source>
        <dbReference type="Google" id="ProtNLM"/>
    </source>
</evidence>
<evidence type="ECO:0000256" key="1">
    <source>
        <dbReference type="SAM" id="SignalP"/>
    </source>
</evidence>
<evidence type="ECO:0000313" key="3">
    <source>
        <dbReference type="Proteomes" id="UP000016932"/>
    </source>
</evidence>
<dbReference type="Proteomes" id="UP000016932">
    <property type="component" value="Unassembled WGS sequence"/>
</dbReference>
<dbReference type="OrthoDB" id="3648350at2759"/>
<dbReference type="EMBL" id="KB446560">
    <property type="protein sequence ID" value="EME80918.1"/>
    <property type="molecule type" value="Genomic_DNA"/>
</dbReference>
<reference evidence="2 3" key="1">
    <citation type="journal article" date="2012" name="PLoS Pathog.">
        <title>Diverse lifestyles and strategies of plant pathogenesis encoded in the genomes of eighteen Dothideomycetes fungi.</title>
        <authorList>
            <person name="Ohm R.A."/>
            <person name="Feau N."/>
            <person name="Henrissat B."/>
            <person name="Schoch C.L."/>
            <person name="Horwitz B.A."/>
            <person name="Barry K.W."/>
            <person name="Condon B.J."/>
            <person name="Copeland A.C."/>
            <person name="Dhillon B."/>
            <person name="Glaser F."/>
            <person name="Hesse C.N."/>
            <person name="Kosti I."/>
            <person name="LaButti K."/>
            <person name="Lindquist E.A."/>
            <person name="Lucas S."/>
            <person name="Salamov A.A."/>
            <person name="Bradshaw R.E."/>
            <person name="Ciuffetti L."/>
            <person name="Hamelin R.C."/>
            <person name="Kema G.H.J."/>
            <person name="Lawrence C."/>
            <person name="Scott J.A."/>
            <person name="Spatafora J.W."/>
            <person name="Turgeon B.G."/>
            <person name="de Wit P.J.G.M."/>
            <person name="Zhong S."/>
            <person name="Goodwin S.B."/>
            <person name="Grigoriev I.V."/>
        </authorList>
    </citation>
    <scope>NUCLEOTIDE SEQUENCE [LARGE SCALE GENOMIC DNA]</scope>
    <source>
        <strain evidence="2 3">CIRAD86</strain>
    </source>
</reference>
<feature type="signal peptide" evidence="1">
    <location>
        <begin position="1"/>
        <end position="16"/>
    </location>
</feature>